<reference evidence="2" key="2">
    <citation type="submission" date="2022-06" db="UniProtKB">
        <authorList>
            <consortium name="EnsemblMetazoa"/>
        </authorList>
    </citation>
    <scope>IDENTIFICATION</scope>
    <source>
        <strain evidence="2">PS312</strain>
    </source>
</reference>
<dbReference type="AlphaFoldDB" id="A0A2A6CT74"/>
<accession>A0A8R1V2L6</accession>
<dbReference type="EnsemblMetazoa" id="PPA44620.1">
    <property type="protein sequence ID" value="PPA44620.1"/>
    <property type="gene ID" value="WBGene00282989"/>
</dbReference>
<organism evidence="2 3">
    <name type="scientific">Pristionchus pacificus</name>
    <name type="common">Parasitic nematode worm</name>
    <dbReference type="NCBI Taxonomy" id="54126"/>
    <lineage>
        <taxon>Eukaryota</taxon>
        <taxon>Metazoa</taxon>
        <taxon>Ecdysozoa</taxon>
        <taxon>Nematoda</taxon>
        <taxon>Chromadorea</taxon>
        <taxon>Rhabditida</taxon>
        <taxon>Rhabditina</taxon>
        <taxon>Diplogasteromorpha</taxon>
        <taxon>Diplogasteroidea</taxon>
        <taxon>Neodiplogasteridae</taxon>
        <taxon>Pristionchus</taxon>
    </lineage>
</organism>
<accession>A0A2A6CT74</accession>
<dbReference type="Proteomes" id="UP000005239">
    <property type="component" value="Unassembled WGS sequence"/>
</dbReference>
<evidence type="ECO:0000313" key="3">
    <source>
        <dbReference type="Proteomes" id="UP000005239"/>
    </source>
</evidence>
<evidence type="ECO:0000313" key="2">
    <source>
        <dbReference type="EnsemblMetazoa" id="PPA44620.1"/>
    </source>
</evidence>
<sequence length="125" mass="13625">MARVCGVGDGIDEDTHVLDESSSPLPTMGKEPFWLIEFGRFEPDRRRPVLSRLASVPRSVGSPPSPSSLHLEEGRKDLDRIAADLRSTDAPLSGSTRARMARAVSSPSRDARTSTGSLPIDRRSR</sequence>
<name>A0A2A6CT74_PRIPA</name>
<keyword evidence="3" id="KW-1185">Reference proteome</keyword>
<gene>
    <name evidence="2" type="primary">WBGene00282989</name>
</gene>
<proteinExistence type="predicted"/>
<feature type="region of interest" description="Disordered" evidence="1">
    <location>
        <begin position="54"/>
        <end position="125"/>
    </location>
</feature>
<feature type="compositionally biased region" description="Polar residues" evidence="1">
    <location>
        <begin position="105"/>
        <end position="117"/>
    </location>
</feature>
<evidence type="ECO:0000256" key="1">
    <source>
        <dbReference type="SAM" id="MobiDB-lite"/>
    </source>
</evidence>
<protein>
    <submittedName>
        <fullName evidence="2">Uncharacterized protein</fullName>
    </submittedName>
</protein>
<reference evidence="3" key="1">
    <citation type="journal article" date="2008" name="Nat. Genet.">
        <title>The Pristionchus pacificus genome provides a unique perspective on nematode lifestyle and parasitism.</title>
        <authorList>
            <person name="Dieterich C."/>
            <person name="Clifton S.W."/>
            <person name="Schuster L.N."/>
            <person name="Chinwalla A."/>
            <person name="Delehaunty K."/>
            <person name="Dinkelacker I."/>
            <person name="Fulton L."/>
            <person name="Fulton R."/>
            <person name="Godfrey J."/>
            <person name="Minx P."/>
            <person name="Mitreva M."/>
            <person name="Roeseler W."/>
            <person name="Tian H."/>
            <person name="Witte H."/>
            <person name="Yang S.P."/>
            <person name="Wilson R.K."/>
            <person name="Sommer R.J."/>
        </authorList>
    </citation>
    <scope>NUCLEOTIDE SEQUENCE [LARGE SCALE GENOMIC DNA]</scope>
    <source>
        <strain evidence="3">PS312</strain>
    </source>
</reference>
<feature type="compositionally biased region" description="Basic and acidic residues" evidence="1">
    <location>
        <begin position="70"/>
        <end position="87"/>
    </location>
</feature>
<feature type="region of interest" description="Disordered" evidence="1">
    <location>
        <begin position="1"/>
        <end position="30"/>
    </location>
</feature>